<dbReference type="PANTHER" id="PTHR24148:SF64">
    <property type="entry name" value="HETEROKARYON INCOMPATIBILITY DOMAIN-CONTAINING PROTEIN"/>
    <property type="match status" value="1"/>
</dbReference>
<sequence length="724" mass="82754">MSSPPAIDSIEDDITAKVELGPCTLNSPYRPLDRSPPEIRVLELIEPSNTSSMIHGRLQTATLQPGLSFTALSYVWGNPALNEEMNLNGEPFRITKSLANALRWVKHHWLKYFPGRDGSELRIWADAVCINQEDKAEKSFQVPLMGTIYDTAELVISSIASEDRAICFALKTYGNIWKALTEGSATHMGLNELTDQEWMRRVPFLIHASDNDEAVHPEQVLAEKKKCFHQFSSFFTHHGRNIAEAEFLRCCMEQNLNPTYLAFKEMSVLPYWSRVWVVQEILLGERVLFICDDTSLDVKVLDECTSILHLARTATNWVPYLDHRCWQYPNGWCAQCWDDVATVYDPIIQSRRRLAGKCMEHGNFHHIMVKMHSNMSLKATDPKDLVYGLLGLSKIDIAVDYSKDLGKVYGDYVRYCLNLPASLPHGKEGLSEEKVEQRCHFLLYGGIGAWLHDTGMPSWVPNFQRPHEDIKPRRKCIQIASCMSNIPETVEYPDLSIPGISIQLIMKNGPIILGITKTPKRPYRVDKGFLSHLRDLKLRDSNYITGIPILQAVCRALIQDDNPDLIHIEERLLVAMLAILSTVDSDETHRIFDPKFQRPFTNPREAMSWYSRNLGISADKALFHLIAETDMNNPPKWWKHIEDSLQVFSFFETRDGYLGLGPLSVAPDDELCLFRHCPIPVILRRNGDHYKYVGPCWVVGLDSSDELERLQSLGRVEQRQFVMR</sequence>
<dbReference type="InterPro" id="IPR010730">
    <property type="entry name" value="HET"/>
</dbReference>
<dbReference type="InterPro" id="IPR052895">
    <property type="entry name" value="HetReg/Transcr_Mod"/>
</dbReference>
<organism evidence="2 3">
    <name type="scientific">Apiospora arundinis</name>
    <dbReference type="NCBI Taxonomy" id="335852"/>
    <lineage>
        <taxon>Eukaryota</taxon>
        <taxon>Fungi</taxon>
        <taxon>Dikarya</taxon>
        <taxon>Ascomycota</taxon>
        <taxon>Pezizomycotina</taxon>
        <taxon>Sordariomycetes</taxon>
        <taxon>Xylariomycetidae</taxon>
        <taxon>Amphisphaeriales</taxon>
        <taxon>Apiosporaceae</taxon>
        <taxon>Apiospora</taxon>
    </lineage>
</organism>
<proteinExistence type="predicted"/>
<dbReference type="EMBL" id="JAPCWZ010000002">
    <property type="protein sequence ID" value="KAK8877494.1"/>
    <property type="molecule type" value="Genomic_DNA"/>
</dbReference>
<evidence type="ECO:0000313" key="2">
    <source>
        <dbReference type="EMBL" id="KAK8877494.1"/>
    </source>
</evidence>
<gene>
    <name evidence="2" type="ORF">PGQ11_002440</name>
</gene>
<reference evidence="2 3" key="1">
    <citation type="journal article" date="2024" name="IMA Fungus">
        <title>Apiospora arundinis, a panoply of carbohydrate-active enzymes and secondary metabolites.</title>
        <authorList>
            <person name="Sorensen T."/>
            <person name="Petersen C."/>
            <person name="Muurmann A.T."/>
            <person name="Christiansen J.V."/>
            <person name="Brundto M.L."/>
            <person name="Overgaard C.K."/>
            <person name="Boysen A.T."/>
            <person name="Wollenberg R.D."/>
            <person name="Larsen T.O."/>
            <person name="Sorensen J.L."/>
            <person name="Nielsen K.L."/>
            <person name="Sondergaard T.E."/>
        </authorList>
    </citation>
    <scope>NUCLEOTIDE SEQUENCE [LARGE SCALE GENOMIC DNA]</scope>
    <source>
        <strain evidence="2 3">AAU 773</strain>
    </source>
</reference>
<evidence type="ECO:0000313" key="3">
    <source>
        <dbReference type="Proteomes" id="UP001390339"/>
    </source>
</evidence>
<dbReference type="PANTHER" id="PTHR24148">
    <property type="entry name" value="ANKYRIN REPEAT DOMAIN-CONTAINING PROTEIN 39 HOMOLOG-RELATED"/>
    <property type="match status" value="1"/>
</dbReference>
<feature type="domain" description="Heterokaryon incompatibility" evidence="1">
    <location>
        <begin position="69"/>
        <end position="280"/>
    </location>
</feature>
<protein>
    <submittedName>
        <fullName evidence="2">Heterokaryon incompatibility protein-domain-containing protein</fullName>
    </submittedName>
</protein>
<evidence type="ECO:0000259" key="1">
    <source>
        <dbReference type="Pfam" id="PF06985"/>
    </source>
</evidence>
<dbReference type="Proteomes" id="UP001390339">
    <property type="component" value="Unassembled WGS sequence"/>
</dbReference>
<keyword evidence="3" id="KW-1185">Reference proteome</keyword>
<comment type="caution">
    <text evidence="2">The sequence shown here is derived from an EMBL/GenBank/DDBJ whole genome shotgun (WGS) entry which is preliminary data.</text>
</comment>
<accession>A0ABR2JI91</accession>
<name>A0ABR2JI91_9PEZI</name>
<dbReference type="Pfam" id="PF06985">
    <property type="entry name" value="HET"/>
    <property type="match status" value="1"/>
</dbReference>